<evidence type="ECO:0000256" key="7">
    <source>
        <dbReference type="PROSITE-ProRule" id="PRU00134"/>
    </source>
</evidence>
<dbReference type="GO" id="GO:0042826">
    <property type="term" value="F:histone deacetylase binding"/>
    <property type="evidence" value="ECO:0007669"/>
    <property type="project" value="TreeGrafter"/>
</dbReference>
<dbReference type="Gene3D" id="1.25.40.10">
    <property type="entry name" value="Tetratricopeptide repeat domain"/>
    <property type="match status" value="1"/>
</dbReference>
<dbReference type="GO" id="GO:0005634">
    <property type="term" value="C:nucleus"/>
    <property type="evidence" value="ECO:0007669"/>
    <property type="project" value="TreeGrafter"/>
</dbReference>
<dbReference type="InterPro" id="IPR052097">
    <property type="entry name" value="SET-MYND_domain_protein"/>
</dbReference>
<evidence type="ECO:0000256" key="3">
    <source>
        <dbReference type="ARBA" id="ARBA00022691"/>
    </source>
</evidence>
<dbReference type="SUPFAM" id="SSF48452">
    <property type="entry name" value="TPR-like"/>
    <property type="match status" value="1"/>
</dbReference>
<accession>A0A0L7L8A6</accession>
<evidence type="ECO:0000256" key="4">
    <source>
        <dbReference type="ARBA" id="ARBA00022723"/>
    </source>
</evidence>
<keyword evidence="5 7" id="KW-0863">Zinc-finger</keyword>
<evidence type="ECO:0000256" key="6">
    <source>
        <dbReference type="ARBA" id="ARBA00022833"/>
    </source>
</evidence>
<dbReference type="AlphaFoldDB" id="A0A0L7L8A6"/>
<comment type="caution">
    <text evidence="9">The sequence shown here is derived from an EMBL/GenBank/DDBJ whole genome shotgun (WGS) entry which is preliminary data.</text>
</comment>
<dbReference type="GO" id="GO:0005737">
    <property type="term" value="C:cytoplasm"/>
    <property type="evidence" value="ECO:0007669"/>
    <property type="project" value="TreeGrafter"/>
</dbReference>
<dbReference type="GO" id="GO:0008168">
    <property type="term" value="F:methyltransferase activity"/>
    <property type="evidence" value="ECO:0007669"/>
    <property type="project" value="UniProtKB-KW"/>
</dbReference>
<evidence type="ECO:0000256" key="5">
    <source>
        <dbReference type="ARBA" id="ARBA00022771"/>
    </source>
</evidence>
<reference evidence="9 10" key="1">
    <citation type="journal article" date="2015" name="Genome Biol. Evol.">
        <title>The genome of winter moth (Operophtera brumata) provides a genomic perspective on sexual dimorphism and phenology.</title>
        <authorList>
            <person name="Derks M.F."/>
            <person name="Smit S."/>
            <person name="Salis L."/>
            <person name="Schijlen E."/>
            <person name="Bossers A."/>
            <person name="Mateman C."/>
            <person name="Pijl A.S."/>
            <person name="de Ridder D."/>
            <person name="Groenen M.A."/>
            <person name="Visser M.E."/>
            <person name="Megens H.J."/>
        </authorList>
    </citation>
    <scope>NUCLEOTIDE SEQUENCE [LARGE SCALE GENOMIC DNA]</scope>
    <source>
        <strain evidence="9">WM2013NL</strain>
        <tissue evidence="9">Head and thorax</tissue>
    </source>
</reference>
<dbReference type="Proteomes" id="UP000037510">
    <property type="component" value="Unassembled WGS sequence"/>
</dbReference>
<keyword evidence="10" id="KW-1185">Reference proteome</keyword>
<dbReference type="PROSITE" id="PS50865">
    <property type="entry name" value="ZF_MYND_2"/>
    <property type="match status" value="1"/>
</dbReference>
<name>A0A0L7L8A6_OPEBR</name>
<dbReference type="STRING" id="104452.A0A0L7L8A6"/>
<keyword evidence="2" id="KW-0808">Transferase</keyword>
<keyword evidence="1" id="KW-0489">Methyltransferase</keyword>
<dbReference type="Gene3D" id="2.170.270.10">
    <property type="entry name" value="SET domain"/>
    <property type="match status" value="1"/>
</dbReference>
<dbReference type="GO" id="GO:0008270">
    <property type="term" value="F:zinc ion binding"/>
    <property type="evidence" value="ECO:0007669"/>
    <property type="project" value="UniProtKB-KW"/>
</dbReference>
<dbReference type="GO" id="GO:0032259">
    <property type="term" value="P:methylation"/>
    <property type="evidence" value="ECO:0007669"/>
    <property type="project" value="UniProtKB-KW"/>
</dbReference>
<feature type="domain" description="MYND-type" evidence="8">
    <location>
        <begin position="228"/>
        <end position="267"/>
    </location>
</feature>
<evidence type="ECO:0000256" key="2">
    <source>
        <dbReference type="ARBA" id="ARBA00022679"/>
    </source>
</evidence>
<evidence type="ECO:0000313" key="10">
    <source>
        <dbReference type="Proteomes" id="UP000037510"/>
    </source>
</evidence>
<dbReference type="EMBL" id="JTDY01002367">
    <property type="protein sequence ID" value="KOB71564.1"/>
    <property type="molecule type" value="Genomic_DNA"/>
</dbReference>
<protein>
    <submittedName>
        <fullName evidence="9">TPR repeat protein</fullName>
    </submittedName>
</protein>
<dbReference type="PANTHER" id="PTHR46165:SF6">
    <property type="entry name" value="SET AND MYND DOMAIN-CONTAINING PROTEIN 4-LIKE PROTEIN"/>
    <property type="match status" value="1"/>
</dbReference>
<dbReference type="InterPro" id="IPR011990">
    <property type="entry name" value="TPR-like_helical_dom_sf"/>
</dbReference>
<dbReference type="InterPro" id="IPR002893">
    <property type="entry name" value="Znf_MYND"/>
</dbReference>
<gene>
    <name evidence="9" type="ORF">OBRU01_13507</name>
</gene>
<keyword evidence="6" id="KW-0862">Zinc</keyword>
<evidence type="ECO:0000259" key="8">
    <source>
        <dbReference type="PROSITE" id="PS50865"/>
    </source>
</evidence>
<organism evidence="9 10">
    <name type="scientific">Operophtera brumata</name>
    <name type="common">Winter moth</name>
    <name type="synonym">Phalaena brumata</name>
    <dbReference type="NCBI Taxonomy" id="104452"/>
    <lineage>
        <taxon>Eukaryota</taxon>
        <taxon>Metazoa</taxon>
        <taxon>Ecdysozoa</taxon>
        <taxon>Arthropoda</taxon>
        <taxon>Hexapoda</taxon>
        <taxon>Insecta</taxon>
        <taxon>Pterygota</taxon>
        <taxon>Neoptera</taxon>
        <taxon>Endopterygota</taxon>
        <taxon>Lepidoptera</taxon>
        <taxon>Glossata</taxon>
        <taxon>Ditrysia</taxon>
        <taxon>Geometroidea</taxon>
        <taxon>Geometridae</taxon>
        <taxon>Larentiinae</taxon>
        <taxon>Operophtera</taxon>
    </lineage>
</organism>
<keyword evidence="3" id="KW-0949">S-adenosyl-L-methionine</keyword>
<sequence>MSIDSFYEGLLAKLTKNGKILNISKHLLSLKTNEERVLYIHDVINENSSFPKVPEVHKSQNVSMYYRNLGNDCFQTSKHSKAWQYYNLALLHTPIKTEQYALALSNRSAVFFSMKMYKECIKDIDTIFSLVYPSRLKEKLLKRKSMCKEAIDEEIEFDFTGEGTEELLTMKDATDPRYQCASSKLQVVFNEVMGRHVVARDDIGVGEVLAQEYPYLVLLEKSQYLCCCNYCLSRDLNLFPCDKCCFALYCSEECKDKALKEYHGIECRLMPLLVHMEFTDLELLALRTTIRARTDHSDWTSFFKTIEEAEANANSEYRGHVKINDKWIFNSKYYPSIHTLASNIEKRSISDIFHKSVRAAVFLQVLTHETDFMKSDNDEELENIRKCVAGTLLLHVMTSPTNMHRLCSNMQTKECVVDEVTLASALYAFHSLLNHSCAPNVVRFRKLGSGKMTLPHHTMRDRLSRHAALKSQYKFDCICEACCNNWQTYNLLSPGKIPHILRRHSLGLIGPETIEKLQKRDKIFAYEQFKPLCELAEDLEPYAPCKELATCQEVLKQCLVILEGSVLYGYSQEVEWKAIPPKV</sequence>
<dbReference type="SUPFAM" id="SSF82199">
    <property type="entry name" value="SET domain"/>
    <property type="match status" value="1"/>
</dbReference>
<dbReference type="PANTHER" id="PTHR46165">
    <property type="entry name" value="SET AND MYND DOMAIN-CONTAINING PROTEIN 4"/>
    <property type="match status" value="1"/>
</dbReference>
<dbReference type="Pfam" id="PF01753">
    <property type="entry name" value="zf-MYND"/>
    <property type="match status" value="1"/>
</dbReference>
<evidence type="ECO:0000313" key="9">
    <source>
        <dbReference type="EMBL" id="KOB71564.1"/>
    </source>
</evidence>
<dbReference type="InterPro" id="IPR046341">
    <property type="entry name" value="SET_dom_sf"/>
</dbReference>
<proteinExistence type="predicted"/>
<keyword evidence="4" id="KW-0479">Metal-binding</keyword>
<evidence type="ECO:0000256" key="1">
    <source>
        <dbReference type="ARBA" id="ARBA00022603"/>
    </source>
</evidence>